<protein>
    <submittedName>
        <fullName evidence="2">Uncharacterized protein</fullName>
    </submittedName>
</protein>
<comment type="caution">
    <text evidence="2">The sequence shown here is derived from an EMBL/GenBank/DDBJ whole genome shotgun (WGS) entry which is preliminary data.</text>
</comment>
<dbReference type="AlphaFoldDB" id="A0AAW0DDN2"/>
<feature type="non-terminal residue" evidence="2">
    <location>
        <position position="1"/>
    </location>
</feature>
<sequence length="201" mass="22130">ATYLFPENHPLPPRLSPQACRSRSRWCRTAHTGKIPVQNGEDECVEGSKEAVDGEETRERRGGYFMTVMRVREARNHTRRLLFNRRCFAVRPLSVPVLLCSPLLVTRAPVGVMPSPCLPSTPLHSFVHGTPLYSERDSPSTPFHPAVVSSSPKHRDHAAPIRLGHTPTGVSVCTARRSSEGDGAAAASFVQASWWGDGERV</sequence>
<keyword evidence="3" id="KW-1185">Reference proteome</keyword>
<accession>A0AAW0DDN2</accession>
<dbReference type="Proteomes" id="UP001362999">
    <property type="component" value="Unassembled WGS sequence"/>
</dbReference>
<proteinExistence type="predicted"/>
<name>A0AAW0DDN2_9AGAR</name>
<evidence type="ECO:0000313" key="2">
    <source>
        <dbReference type="EMBL" id="KAK7050704.1"/>
    </source>
</evidence>
<evidence type="ECO:0000256" key="1">
    <source>
        <dbReference type="SAM" id="MobiDB-lite"/>
    </source>
</evidence>
<dbReference type="EMBL" id="JAWWNJ010000008">
    <property type="protein sequence ID" value="KAK7050704.1"/>
    <property type="molecule type" value="Genomic_DNA"/>
</dbReference>
<reference evidence="2 3" key="1">
    <citation type="journal article" date="2024" name="J Genomics">
        <title>Draft genome sequencing and assembly of Favolaschia claudopus CIRM-BRFM 2984 isolated from oak limbs.</title>
        <authorList>
            <person name="Navarro D."/>
            <person name="Drula E."/>
            <person name="Chaduli D."/>
            <person name="Cazenave R."/>
            <person name="Ahrendt S."/>
            <person name="Wang J."/>
            <person name="Lipzen A."/>
            <person name="Daum C."/>
            <person name="Barry K."/>
            <person name="Grigoriev I.V."/>
            <person name="Favel A."/>
            <person name="Rosso M.N."/>
            <person name="Martin F."/>
        </authorList>
    </citation>
    <scope>NUCLEOTIDE SEQUENCE [LARGE SCALE GENOMIC DNA]</scope>
    <source>
        <strain evidence="2 3">CIRM-BRFM 2984</strain>
    </source>
</reference>
<feature type="region of interest" description="Disordered" evidence="1">
    <location>
        <begin position="136"/>
        <end position="162"/>
    </location>
</feature>
<organism evidence="2 3">
    <name type="scientific">Favolaschia claudopus</name>
    <dbReference type="NCBI Taxonomy" id="2862362"/>
    <lineage>
        <taxon>Eukaryota</taxon>
        <taxon>Fungi</taxon>
        <taxon>Dikarya</taxon>
        <taxon>Basidiomycota</taxon>
        <taxon>Agaricomycotina</taxon>
        <taxon>Agaricomycetes</taxon>
        <taxon>Agaricomycetidae</taxon>
        <taxon>Agaricales</taxon>
        <taxon>Marasmiineae</taxon>
        <taxon>Mycenaceae</taxon>
        <taxon>Favolaschia</taxon>
    </lineage>
</organism>
<evidence type="ECO:0000313" key="3">
    <source>
        <dbReference type="Proteomes" id="UP001362999"/>
    </source>
</evidence>
<gene>
    <name evidence="2" type="ORF">R3P38DRAFT_2866522</name>
</gene>